<dbReference type="PANTHER" id="PTHR33420:SF3">
    <property type="entry name" value="FIMBRIAL SUBUNIT ELFA"/>
    <property type="match status" value="1"/>
</dbReference>
<protein>
    <submittedName>
        <fullName evidence="6">Type 1 fimbrial protein</fullName>
    </submittedName>
</protein>
<comment type="caution">
    <text evidence="6">The sequence shown here is derived from an EMBL/GenBank/DDBJ whole genome shotgun (WGS) entry which is preliminary data.</text>
</comment>
<dbReference type="InterPro" id="IPR008966">
    <property type="entry name" value="Adhesion_dom_sf"/>
</dbReference>
<comment type="subcellular location">
    <subcellularLocation>
        <location evidence="1">Fimbrium</location>
    </subcellularLocation>
</comment>
<comment type="similarity">
    <text evidence="2">Belongs to the fimbrial protein family.</text>
</comment>
<evidence type="ECO:0000256" key="5">
    <source>
        <dbReference type="SAM" id="SignalP"/>
    </source>
</evidence>
<sequence length="180" mass="19010">MKHALLAITAVVLPALVPVAHASEGTVDFQGKLVAQTCTVRTVGTAGNTVMLPTLSTSLLQTAGQTAGRTRFNISLTNCAGAAKSAAAFFEDRYWTDKTTGNLTYGPSGPLANLQVQLIDTVTDKPIHIGDPDQYTSTTQIPIDASGNATLPYAAQYYAIGPTSPGKRTTLSVWYSINYQ</sequence>
<evidence type="ECO:0000256" key="4">
    <source>
        <dbReference type="ARBA" id="ARBA00023263"/>
    </source>
</evidence>
<dbReference type="Gene3D" id="2.60.40.1090">
    <property type="entry name" value="Fimbrial-type adhesion domain"/>
    <property type="match status" value="1"/>
</dbReference>
<dbReference type="InterPro" id="IPR039458">
    <property type="entry name" value="FimA-like"/>
</dbReference>
<dbReference type="RefSeq" id="WP_169341601.1">
    <property type="nucleotide sequence ID" value="NZ_JABBZM010000032.1"/>
</dbReference>
<keyword evidence="3 5" id="KW-0732">Signal</keyword>
<dbReference type="SUPFAM" id="SSF49401">
    <property type="entry name" value="Bacterial adhesins"/>
    <property type="match status" value="1"/>
</dbReference>
<evidence type="ECO:0000256" key="3">
    <source>
        <dbReference type="ARBA" id="ARBA00022729"/>
    </source>
</evidence>
<dbReference type="Pfam" id="PF16970">
    <property type="entry name" value="FimA"/>
    <property type="match status" value="1"/>
</dbReference>
<dbReference type="AlphaFoldDB" id="A0A848P6N9"/>
<evidence type="ECO:0000313" key="7">
    <source>
        <dbReference type="Proteomes" id="UP000575469"/>
    </source>
</evidence>
<feature type="chain" id="PRO_5032909927" evidence="5">
    <location>
        <begin position="23"/>
        <end position="180"/>
    </location>
</feature>
<name>A0A848P6N9_9RALS</name>
<dbReference type="InterPro" id="IPR050263">
    <property type="entry name" value="Bact_Fimbrial_Adh_Pro"/>
</dbReference>
<evidence type="ECO:0000256" key="1">
    <source>
        <dbReference type="ARBA" id="ARBA00004561"/>
    </source>
</evidence>
<dbReference type="PANTHER" id="PTHR33420">
    <property type="entry name" value="FIMBRIAL SUBUNIT ELFA-RELATED"/>
    <property type="match status" value="1"/>
</dbReference>
<proteinExistence type="inferred from homology"/>
<dbReference type="Proteomes" id="UP000575469">
    <property type="component" value="Unassembled WGS sequence"/>
</dbReference>
<dbReference type="EMBL" id="JABBZM010000032">
    <property type="protein sequence ID" value="NMV41360.1"/>
    <property type="molecule type" value="Genomic_DNA"/>
</dbReference>
<keyword evidence="4" id="KW-0281">Fimbrium</keyword>
<gene>
    <name evidence="6" type="ORF">HGR00_25920</name>
</gene>
<accession>A0A848P6N9</accession>
<dbReference type="GO" id="GO:0009289">
    <property type="term" value="C:pilus"/>
    <property type="evidence" value="ECO:0007669"/>
    <property type="project" value="UniProtKB-SubCell"/>
</dbReference>
<evidence type="ECO:0000313" key="6">
    <source>
        <dbReference type="EMBL" id="NMV41360.1"/>
    </source>
</evidence>
<feature type="signal peptide" evidence="5">
    <location>
        <begin position="1"/>
        <end position="22"/>
    </location>
</feature>
<organism evidence="6 7">
    <name type="scientific">Ralstonia insidiosa</name>
    <dbReference type="NCBI Taxonomy" id="190721"/>
    <lineage>
        <taxon>Bacteria</taxon>
        <taxon>Pseudomonadati</taxon>
        <taxon>Pseudomonadota</taxon>
        <taxon>Betaproteobacteria</taxon>
        <taxon>Burkholderiales</taxon>
        <taxon>Burkholderiaceae</taxon>
        <taxon>Ralstonia</taxon>
    </lineage>
</organism>
<dbReference type="InterPro" id="IPR036937">
    <property type="entry name" value="Adhesion_dom_fimbrial_sf"/>
</dbReference>
<evidence type="ECO:0000256" key="2">
    <source>
        <dbReference type="ARBA" id="ARBA00006671"/>
    </source>
</evidence>
<reference evidence="6 7" key="1">
    <citation type="submission" date="2020-04" db="EMBL/GenBank/DDBJ databases">
        <title>Ralstonia insidiosa genome sequencing and assembly.</title>
        <authorList>
            <person name="Martins R.C.R."/>
            <person name="Perdigao-Neto L.V."/>
            <person name="Levin A.S.S."/>
            <person name="Costa S.F."/>
        </authorList>
    </citation>
    <scope>NUCLEOTIDE SEQUENCE [LARGE SCALE GENOMIC DNA]</scope>
    <source>
        <strain evidence="6 7">5047</strain>
    </source>
</reference>
<dbReference type="GO" id="GO:0043709">
    <property type="term" value="P:cell adhesion involved in single-species biofilm formation"/>
    <property type="evidence" value="ECO:0007669"/>
    <property type="project" value="TreeGrafter"/>
</dbReference>